<keyword evidence="1" id="KW-1133">Transmembrane helix</keyword>
<feature type="transmembrane region" description="Helical" evidence="1">
    <location>
        <begin position="86"/>
        <end position="107"/>
    </location>
</feature>
<keyword evidence="1" id="KW-0472">Membrane</keyword>
<comment type="caution">
    <text evidence="2">The sequence shown here is derived from an EMBL/GenBank/DDBJ whole genome shotgun (WGS) entry which is preliminary data.</text>
</comment>
<evidence type="ECO:0000256" key="1">
    <source>
        <dbReference type="SAM" id="Phobius"/>
    </source>
</evidence>
<proteinExistence type="predicted"/>
<evidence type="ECO:0000313" key="3">
    <source>
        <dbReference type="Proteomes" id="UP001181693"/>
    </source>
</evidence>
<name>A0AAV3A111_PYXAD</name>
<organism evidence="2 3">
    <name type="scientific">Pyxicephalus adspersus</name>
    <name type="common">African bullfrog</name>
    <dbReference type="NCBI Taxonomy" id="30357"/>
    <lineage>
        <taxon>Eukaryota</taxon>
        <taxon>Metazoa</taxon>
        <taxon>Chordata</taxon>
        <taxon>Craniata</taxon>
        <taxon>Vertebrata</taxon>
        <taxon>Euteleostomi</taxon>
        <taxon>Amphibia</taxon>
        <taxon>Batrachia</taxon>
        <taxon>Anura</taxon>
        <taxon>Neobatrachia</taxon>
        <taxon>Ranoidea</taxon>
        <taxon>Pyxicephalidae</taxon>
        <taxon>Pyxicephalinae</taxon>
        <taxon>Pyxicephalus</taxon>
    </lineage>
</organism>
<protein>
    <submittedName>
        <fullName evidence="2">Uncharacterized protein</fullName>
    </submittedName>
</protein>
<dbReference type="EMBL" id="DYDO01000005">
    <property type="protein sequence ID" value="DBA24586.1"/>
    <property type="molecule type" value="Genomic_DNA"/>
</dbReference>
<keyword evidence="1" id="KW-0812">Transmembrane</keyword>
<keyword evidence="3" id="KW-1185">Reference proteome</keyword>
<sequence>MNSNSKRTLLGTVTYNSQSEFIMLKSDLFKKANDDVTVNWRIRACTRCINGNHYNSSFSHLDECMPMYVSVNDCMSISITLYKFAFIYYPLGCVAPLFPFVFPMFCIKHFKTSISAI</sequence>
<reference evidence="2" key="1">
    <citation type="thesis" date="2020" institute="ProQuest LLC" country="789 East Eisenhower Parkway, Ann Arbor, MI, USA">
        <title>Comparative Genomics and Chromosome Evolution.</title>
        <authorList>
            <person name="Mudd A.B."/>
        </authorList>
    </citation>
    <scope>NUCLEOTIDE SEQUENCE</scope>
    <source>
        <strain evidence="2">1538</strain>
        <tissue evidence="2">Blood</tissue>
    </source>
</reference>
<gene>
    <name evidence="2" type="ORF">GDO54_012217</name>
</gene>
<dbReference type="Proteomes" id="UP001181693">
    <property type="component" value="Unassembled WGS sequence"/>
</dbReference>
<evidence type="ECO:0000313" key="2">
    <source>
        <dbReference type="EMBL" id="DBA24586.1"/>
    </source>
</evidence>
<dbReference type="AlphaFoldDB" id="A0AAV3A111"/>
<accession>A0AAV3A111</accession>